<evidence type="ECO:0000313" key="13">
    <source>
        <dbReference type="Proteomes" id="UP000264800"/>
    </source>
</evidence>
<keyword evidence="8" id="KW-0325">Glycoprotein</keyword>
<dbReference type="PANTHER" id="PTHR12120:SF10">
    <property type="entry name" value="TNFR-CYS DOMAIN-CONTAINING PROTEIN"/>
    <property type="match status" value="1"/>
</dbReference>
<feature type="repeat" description="TNFR-Cys" evidence="9">
    <location>
        <begin position="49"/>
        <end position="89"/>
    </location>
</feature>
<evidence type="ECO:0000256" key="6">
    <source>
        <dbReference type="ARBA" id="ARBA00023157"/>
    </source>
</evidence>
<keyword evidence="5" id="KW-0472">Membrane</keyword>
<comment type="caution">
    <text evidence="9">Lacks conserved residue(s) required for the propagation of feature annotation.</text>
</comment>
<comment type="subcellular location">
    <subcellularLocation>
        <location evidence="1">Membrane</location>
        <topology evidence="1">Single-pass membrane protein</topology>
    </subcellularLocation>
</comment>
<feature type="chain" id="PRO_5018558718" description="TNFR-Cys domain-containing protein" evidence="10">
    <location>
        <begin position="26"/>
        <end position="103"/>
    </location>
</feature>
<evidence type="ECO:0000256" key="7">
    <source>
        <dbReference type="ARBA" id="ARBA00023170"/>
    </source>
</evidence>
<feature type="domain" description="TNFR-Cys" evidence="11">
    <location>
        <begin position="49"/>
        <end position="89"/>
    </location>
</feature>
<keyword evidence="13" id="KW-1185">Reference proteome</keyword>
<dbReference type="PROSITE" id="PS50050">
    <property type="entry name" value="TNFR_NGFR_2"/>
    <property type="match status" value="1"/>
</dbReference>
<keyword evidence="3" id="KW-0677">Repeat</keyword>
<protein>
    <recommendedName>
        <fullName evidence="11">TNFR-Cys domain-containing protein</fullName>
    </recommendedName>
</protein>
<dbReference type="GO" id="GO:0005886">
    <property type="term" value="C:plasma membrane"/>
    <property type="evidence" value="ECO:0007669"/>
    <property type="project" value="TreeGrafter"/>
</dbReference>
<evidence type="ECO:0000256" key="3">
    <source>
        <dbReference type="ARBA" id="ARBA00022737"/>
    </source>
</evidence>
<dbReference type="OMA" id="CLNDNTH"/>
<keyword evidence="10" id="KW-0732">Signal</keyword>
<evidence type="ECO:0000256" key="9">
    <source>
        <dbReference type="PROSITE-ProRule" id="PRU00206"/>
    </source>
</evidence>
<dbReference type="PANTHER" id="PTHR12120">
    <property type="entry name" value="TNFR-CYS DOMAIN-CONTAINING PROTEIN"/>
    <property type="match status" value="1"/>
</dbReference>
<reference evidence="12" key="2">
    <citation type="submission" date="2025-09" db="UniProtKB">
        <authorList>
            <consortium name="Ensembl"/>
        </authorList>
    </citation>
    <scope>IDENTIFICATION</scope>
</reference>
<feature type="signal peptide" evidence="10">
    <location>
        <begin position="1"/>
        <end position="25"/>
    </location>
</feature>
<evidence type="ECO:0000256" key="8">
    <source>
        <dbReference type="ARBA" id="ARBA00023180"/>
    </source>
</evidence>
<dbReference type="GeneTree" id="ENSGT00940000177286"/>
<dbReference type="AlphaFoldDB" id="A0A3Q2ZEK8"/>
<reference evidence="12" key="1">
    <citation type="submission" date="2025-08" db="UniProtKB">
        <authorList>
            <consortium name="Ensembl"/>
        </authorList>
    </citation>
    <scope>IDENTIFICATION</scope>
</reference>
<dbReference type="InterPro" id="IPR001368">
    <property type="entry name" value="TNFR/NGFR_Cys_rich_reg"/>
</dbReference>
<dbReference type="Ensembl" id="ENSKMAT00000002040.1">
    <property type="protein sequence ID" value="ENSKMAP00000001993.1"/>
    <property type="gene ID" value="ENSKMAG00000001551.1"/>
</dbReference>
<dbReference type="Gene3D" id="2.10.50.10">
    <property type="entry name" value="Tumor Necrosis Factor Receptor, subunit A, domain 2"/>
    <property type="match status" value="1"/>
</dbReference>
<keyword evidence="6" id="KW-1015">Disulfide bond</keyword>
<evidence type="ECO:0000256" key="10">
    <source>
        <dbReference type="SAM" id="SignalP"/>
    </source>
</evidence>
<name>A0A3Q2ZEK8_KRYMA</name>
<dbReference type="GO" id="GO:0043123">
    <property type="term" value="P:positive regulation of canonical NF-kappaB signal transduction"/>
    <property type="evidence" value="ECO:0007669"/>
    <property type="project" value="InterPro"/>
</dbReference>
<dbReference type="PROSITE" id="PS00652">
    <property type="entry name" value="TNFR_NGFR_1"/>
    <property type="match status" value="1"/>
</dbReference>
<sequence length="103" mass="11111">WLLNLCCRHLFFCSFISLPPLSVVSVNPHSVHLFQDCGFGYGGEGVCVACGEGTFSTETGVAPCRRCTQCNLLNRLMETACSPTGDRLCGRCLPGLVPAKLQE</sequence>
<keyword evidence="4" id="KW-1133">Transmembrane helix</keyword>
<evidence type="ECO:0000256" key="1">
    <source>
        <dbReference type="ARBA" id="ARBA00004167"/>
    </source>
</evidence>
<organism evidence="12 13">
    <name type="scientific">Kryptolebias marmoratus</name>
    <name type="common">Mangrove killifish</name>
    <name type="synonym">Rivulus marmoratus</name>
    <dbReference type="NCBI Taxonomy" id="37003"/>
    <lineage>
        <taxon>Eukaryota</taxon>
        <taxon>Metazoa</taxon>
        <taxon>Chordata</taxon>
        <taxon>Craniata</taxon>
        <taxon>Vertebrata</taxon>
        <taxon>Euteleostomi</taxon>
        <taxon>Actinopterygii</taxon>
        <taxon>Neopterygii</taxon>
        <taxon>Teleostei</taxon>
        <taxon>Neoteleostei</taxon>
        <taxon>Acanthomorphata</taxon>
        <taxon>Ovalentaria</taxon>
        <taxon>Atherinomorphae</taxon>
        <taxon>Cyprinodontiformes</taxon>
        <taxon>Rivulidae</taxon>
        <taxon>Kryptolebias</taxon>
    </lineage>
</organism>
<dbReference type="SMART" id="SM00208">
    <property type="entry name" value="TNFR"/>
    <property type="match status" value="1"/>
</dbReference>
<proteinExistence type="predicted"/>
<accession>A0A3Q2ZEK8</accession>
<dbReference type="Proteomes" id="UP000264800">
    <property type="component" value="Unplaced"/>
</dbReference>
<keyword evidence="7" id="KW-0675">Receptor</keyword>
<dbReference type="GO" id="GO:0038023">
    <property type="term" value="F:signaling receptor activity"/>
    <property type="evidence" value="ECO:0007669"/>
    <property type="project" value="InterPro"/>
</dbReference>
<evidence type="ECO:0000256" key="5">
    <source>
        <dbReference type="ARBA" id="ARBA00023136"/>
    </source>
</evidence>
<evidence type="ECO:0000313" key="12">
    <source>
        <dbReference type="Ensembl" id="ENSKMAP00000001993.1"/>
    </source>
</evidence>
<evidence type="ECO:0000259" key="11">
    <source>
        <dbReference type="PROSITE" id="PS50050"/>
    </source>
</evidence>
<evidence type="ECO:0000256" key="4">
    <source>
        <dbReference type="ARBA" id="ARBA00022989"/>
    </source>
</evidence>
<dbReference type="InterPro" id="IPR047526">
    <property type="entry name" value="TNR19/27/EDAR"/>
</dbReference>
<evidence type="ECO:0000256" key="2">
    <source>
        <dbReference type="ARBA" id="ARBA00022692"/>
    </source>
</evidence>
<dbReference type="GO" id="GO:0046330">
    <property type="term" value="P:positive regulation of JNK cascade"/>
    <property type="evidence" value="ECO:0007669"/>
    <property type="project" value="InterPro"/>
</dbReference>
<keyword evidence="2" id="KW-0812">Transmembrane</keyword>